<evidence type="ECO:0000256" key="37">
    <source>
        <dbReference type="ARBA" id="ARBA00048231"/>
    </source>
</evidence>
<dbReference type="PANTHER" id="PTHR10514:SF25">
    <property type="entry name" value="ANGIOTENSIN-CONVERTING ENZYME"/>
    <property type="match status" value="1"/>
</dbReference>
<evidence type="ECO:0000256" key="31">
    <source>
        <dbReference type="ARBA" id="ARBA00046406"/>
    </source>
</evidence>
<evidence type="ECO:0000256" key="1">
    <source>
        <dbReference type="ARBA" id="ARBA00001923"/>
    </source>
</evidence>
<evidence type="ECO:0000256" key="6">
    <source>
        <dbReference type="ARBA" id="ARBA00008139"/>
    </source>
</evidence>
<evidence type="ECO:0000256" key="22">
    <source>
        <dbReference type="ARBA" id="ARBA00023136"/>
    </source>
</evidence>
<evidence type="ECO:0000256" key="38">
    <source>
        <dbReference type="ARBA" id="ARBA00049116"/>
    </source>
</evidence>
<evidence type="ECO:0000256" key="7">
    <source>
        <dbReference type="ARBA" id="ARBA00022475"/>
    </source>
</evidence>
<comment type="subcellular location">
    <subcellularLocation>
        <location evidence="3">Cell membrane</location>
        <topology evidence="3">Single-pass type I membrane protein</topology>
    </subcellularLocation>
    <subcellularLocation>
        <location evidence="4">Cytoplasm</location>
    </subcellularLocation>
    <subcellularLocation>
        <location evidence="5">Secreted</location>
    </subcellularLocation>
</comment>
<keyword evidence="9" id="KW-0964">Secreted</keyword>
<keyword evidence="11" id="KW-0121">Carboxypeptidase</keyword>
<evidence type="ECO:0000313" key="44">
    <source>
        <dbReference type="EMBL" id="KAF6297932.1"/>
    </source>
</evidence>
<keyword evidence="23" id="KW-1015">Disulfide bond</keyword>
<dbReference type="InterPro" id="IPR001548">
    <property type="entry name" value="Peptidase_M2"/>
</dbReference>
<comment type="cofactor">
    <cofactor evidence="1">
        <name>chloride</name>
        <dbReference type="ChEBI" id="CHEBI:17996"/>
    </cofactor>
</comment>
<evidence type="ECO:0000256" key="42">
    <source>
        <dbReference type="PIRSR" id="PIRSR601548-10"/>
    </source>
</evidence>
<keyword evidence="18" id="KW-0862">Zinc</keyword>
<keyword evidence="12" id="KW-0645">Protease</keyword>
<evidence type="ECO:0000256" key="17">
    <source>
        <dbReference type="ARBA" id="ARBA00022801"/>
    </source>
</evidence>
<keyword evidence="21" id="KW-0482">Metalloprotease</keyword>
<dbReference type="AlphaFoldDB" id="A0A7J7TBM2"/>
<evidence type="ECO:0000256" key="10">
    <source>
        <dbReference type="ARBA" id="ARBA00022553"/>
    </source>
</evidence>
<keyword evidence="22" id="KW-0472">Membrane</keyword>
<evidence type="ECO:0000256" key="27">
    <source>
        <dbReference type="ARBA" id="ARBA00038977"/>
    </source>
</evidence>
<evidence type="ECO:0000256" key="29">
    <source>
        <dbReference type="ARBA" id="ARBA00041692"/>
    </source>
</evidence>
<evidence type="ECO:0000256" key="39">
    <source>
        <dbReference type="ARBA" id="ARBA00049273"/>
    </source>
</evidence>
<evidence type="ECO:0000256" key="26">
    <source>
        <dbReference type="ARBA" id="ARBA00037200"/>
    </source>
</evidence>
<evidence type="ECO:0000256" key="15">
    <source>
        <dbReference type="ARBA" id="ARBA00022729"/>
    </source>
</evidence>
<evidence type="ECO:0000256" key="25">
    <source>
        <dbReference type="ARBA" id="ARBA00036868"/>
    </source>
</evidence>
<comment type="subunit">
    <text evidence="31">Monomer and homodimer; homodimerizes following binding to an inhibitor. Interacts with calmodulin (CALM1, CALM2 or CALM3); interaction takes place in the cytoplasmic region and regulates phosphorylation and proteolytic cleavage.</text>
</comment>
<evidence type="ECO:0000256" key="23">
    <source>
        <dbReference type="ARBA" id="ARBA00023157"/>
    </source>
</evidence>
<comment type="catalytic activity">
    <reaction evidence="40">
        <text>bradykinin + H2O = L-Phe-L-Arg + bradykinin(1-7)</text>
        <dbReference type="Rhea" id="RHEA:71451"/>
        <dbReference type="ChEBI" id="CHEBI:15377"/>
        <dbReference type="ChEBI" id="CHEBI:132988"/>
        <dbReference type="ChEBI" id="CHEBI:133147"/>
        <dbReference type="ChEBI" id="CHEBI:147352"/>
    </reaction>
    <physiologicalReaction direction="left-to-right" evidence="40">
        <dbReference type="Rhea" id="RHEA:71452"/>
    </physiologicalReaction>
</comment>
<keyword evidence="17" id="KW-0378">Hydrolase</keyword>
<evidence type="ECO:0000256" key="19">
    <source>
        <dbReference type="ARBA" id="ARBA00022860"/>
    </source>
</evidence>
<evidence type="ECO:0000256" key="41">
    <source>
        <dbReference type="ARBA" id="ARBA00049470"/>
    </source>
</evidence>
<evidence type="ECO:0000256" key="28">
    <source>
        <dbReference type="ARBA" id="ARBA00039858"/>
    </source>
</evidence>
<keyword evidence="15 43" id="KW-0732">Signal</keyword>
<evidence type="ECO:0000256" key="11">
    <source>
        <dbReference type="ARBA" id="ARBA00022645"/>
    </source>
</evidence>
<evidence type="ECO:0000256" key="34">
    <source>
        <dbReference type="ARBA" id="ARBA00047642"/>
    </source>
</evidence>
<dbReference type="EMBL" id="JACAGC010000020">
    <property type="protein sequence ID" value="KAF6297932.1"/>
    <property type="molecule type" value="Genomic_DNA"/>
</dbReference>
<evidence type="ECO:0000256" key="20">
    <source>
        <dbReference type="ARBA" id="ARBA00022989"/>
    </source>
</evidence>
<comment type="catalytic activity">
    <reaction evidence="38">
        <text>substance P + H2O = substance P(1-8) + Gly-L-Leu-L-Met-NH2</text>
        <dbReference type="Rhea" id="RHEA:71463"/>
        <dbReference type="ChEBI" id="CHEBI:15377"/>
        <dbReference type="ChEBI" id="CHEBI:190692"/>
        <dbReference type="ChEBI" id="CHEBI:190694"/>
        <dbReference type="ChEBI" id="CHEBI:190699"/>
    </reaction>
    <physiologicalReaction direction="left-to-right" evidence="38">
        <dbReference type="Rhea" id="RHEA:71464"/>
    </physiologicalReaction>
</comment>
<keyword evidence="7" id="KW-1003">Cell membrane</keyword>
<keyword evidence="24 42" id="KW-0325">Glycoprotein</keyword>
<evidence type="ECO:0000256" key="18">
    <source>
        <dbReference type="ARBA" id="ARBA00022833"/>
    </source>
</evidence>
<comment type="function">
    <text evidence="26">Soluble form that is released in blood plasma and other body fluids following proteolytic cleavage in the juxtamembrane stalk region.</text>
</comment>
<evidence type="ECO:0000256" key="32">
    <source>
        <dbReference type="ARBA" id="ARBA00047529"/>
    </source>
</evidence>
<dbReference type="GO" id="GO:0006508">
    <property type="term" value="P:proteolysis"/>
    <property type="evidence" value="ECO:0007669"/>
    <property type="project" value="InterPro"/>
</dbReference>
<feature type="signal peptide" evidence="43">
    <location>
        <begin position="1"/>
        <end position="37"/>
    </location>
</feature>
<feature type="glycosylation site" description="N-linked (GlcNAc...) asparagine" evidence="42">
    <location>
        <position position="82"/>
    </location>
</feature>
<evidence type="ECO:0000256" key="30">
    <source>
        <dbReference type="ARBA" id="ARBA00042621"/>
    </source>
</evidence>
<comment type="catalytic activity">
    <reaction evidence="32">
        <text>Met-enkephalin-Arg-Phe + H2O = L-arginyl-L-phenylalanine + Met-enkephalin</text>
        <dbReference type="Rhea" id="RHEA:70675"/>
        <dbReference type="ChEBI" id="CHEBI:15377"/>
        <dbReference type="ChEBI" id="CHEBI:189868"/>
        <dbReference type="ChEBI" id="CHEBI:189869"/>
        <dbReference type="ChEBI" id="CHEBI:189870"/>
    </reaction>
    <physiologicalReaction direction="left-to-right" evidence="32">
        <dbReference type="Rhea" id="RHEA:70676"/>
    </physiologicalReaction>
</comment>
<dbReference type="Proteomes" id="UP000585614">
    <property type="component" value="Unassembled WGS sequence"/>
</dbReference>
<evidence type="ECO:0000256" key="35">
    <source>
        <dbReference type="ARBA" id="ARBA00047862"/>
    </source>
</evidence>
<comment type="catalytic activity">
    <reaction evidence="34">
        <text>goralatide + H2O = N-acetyl-L-seryl-L-aspartate + L-lysyl-L-proline</text>
        <dbReference type="Rhea" id="RHEA:71455"/>
        <dbReference type="ChEBI" id="CHEBI:15377"/>
        <dbReference type="ChEBI" id="CHEBI:190701"/>
        <dbReference type="ChEBI" id="CHEBI:190702"/>
        <dbReference type="ChEBI" id="CHEBI:190703"/>
    </reaction>
    <physiologicalReaction direction="left-to-right" evidence="34">
        <dbReference type="Rhea" id="RHEA:71456"/>
    </physiologicalReaction>
</comment>
<keyword evidence="8" id="KW-0963">Cytoplasm</keyword>
<feature type="chain" id="PRO_5029633393" description="Angiotensin-converting enzyme" evidence="43">
    <location>
        <begin position="38"/>
        <end position="176"/>
    </location>
</feature>
<dbReference type="PANTHER" id="PTHR10514">
    <property type="entry name" value="ANGIOTENSIN-CONVERTING ENZYME"/>
    <property type="match status" value="1"/>
</dbReference>
<dbReference type="GO" id="GO:0008237">
    <property type="term" value="F:metallopeptidase activity"/>
    <property type="evidence" value="ECO:0007669"/>
    <property type="project" value="InterPro"/>
</dbReference>
<comment type="catalytic activity">
    <reaction evidence="37">
        <text>Leu-enkephalin + H2O = L-tyrosylglycylglycine + L-phenylalanyl-L-leucine</text>
        <dbReference type="Rhea" id="RHEA:71487"/>
        <dbReference type="ChEBI" id="CHEBI:15377"/>
        <dbReference type="ChEBI" id="CHEBI:190689"/>
        <dbReference type="ChEBI" id="CHEBI:190708"/>
        <dbReference type="ChEBI" id="CHEBI:190710"/>
    </reaction>
    <physiologicalReaction direction="left-to-right" evidence="37">
        <dbReference type="Rhea" id="RHEA:71488"/>
    </physiologicalReaction>
</comment>
<name>A0A7J7TBM2_RHIFE</name>
<keyword evidence="19" id="KW-0112">Calmodulin-binding</keyword>
<evidence type="ECO:0000313" key="45">
    <source>
        <dbReference type="Proteomes" id="UP000585614"/>
    </source>
</evidence>
<evidence type="ECO:0000256" key="9">
    <source>
        <dbReference type="ARBA" id="ARBA00022525"/>
    </source>
</evidence>
<keyword evidence="10" id="KW-0597">Phosphoprotein</keyword>
<accession>A0A7J7TBM2</accession>
<comment type="similarity">
    <text evidence="6">Belongs to the peptidase M2 family.</text>
</comment>
<dbReference type="GO" id="GO:0008241">
    <property type="term" value="F:peptidyl-dipeptidase activity"/>
    <property type="evidence" value="ECO:0007669"/>
    <property type="project" value="InterPro"/>
</dbReference>
<comment type="catalytic activity">
    <reaction evidence="39">
        <text>neurotensin + H2O = neurotensin(1-11) + L-isoleucyl-L-leucine</text>
        <dbReference type="Rhea" id="RHEA:71475"/>
        <dbReference type="ChEBI" id="CHEBI:15377"/>
        <dbReference type="ChEBI" id="CHEBI:147362"/>
        <dbReference type="ChEBI" id="CHEBI:190704"/>
        <dbReference type="ChEBI" id="CHEBI:190706"/>
    </reaction>
    <physiologicalReaction direction="left-to-right" evidence="39">
        <dbReference type="Rhea" id="RHEA:71476"/>
    </physiologicalReaction>
</comment>
<evidence type="ECO:0000256" key="12">
    <source>
        <dbReference type="ARBA" id="ARBA00022670"/>
    </source>
</evidence>
<keyword evidence="14" id="KW-0479">Metal-binding</keyword>
<sequence length="176" mass="19177">MGAASGHPELGPRPPLQSLPLLLLLLLLPPSPPSALALDPALEPGDFPADEAGAQQFVQSFNPKAEQVLYQSTVASWAHDTNITEENARRQEESALLNQEFAEVWGQKAKELYDPIWQNFSDPILRRVLSGVRILGPANLPLEKRQQSSCISCPSRETTPCCSMPGRAGIMPWASP</sequence>
<evidence type="ECO:0000256" key="21">
    <source>
        <dbReference type="ARBA" id="ARBA00023049"/>
    </source>
</evidence>
<keyword evidence="16" id="KW-0677">Repeat</keyword>
<evidence type="ECO:0000256" key="24">
    <source>
        <dbReference type="ARBA" id="ARBA00023180"/>
    </source>
</evidence>
<protein>
    <recommendedName>
        <fullName evidence="28">Angiotensin-converting enzyme</fullName>
        <ecNumber evidence="27">3.4.15.1</ecNumber>
    </recommendedName>
    <alternativeName>
        <fullName evidence="30">Dipeptidyl carboxypeptidase I</fullName>
    </alternativeName>
    <alternativeName>
        <fullName evidence="29">Kininase II</fullName>
    </alternativeName>
</protein>
<evidence type="ECO:0000256" key="14">
    <source>
        <dbReference type="ARBA" id="ARBA00022723"/>
    </source>
</evidence>
<evidence type="ECO:0000256" key="16">
    <source>
        <dbReference type="ARBA" id="ARBA00022737"/>
    </source>
</evidence>
<evidence type="ECO:0000256" key="3">
    <source>
        <dbReference type="ARBA" id="ARBA00004251"/>
    </source>
</evidence>
<organism evidence="44 45">
    <name type="scientific">Rhinolophus ferrumequinum</name>
    <name type="common">Greater horseshoe bat</name>
    <dbReference type="NCBI Taxonomy" id="59479"/>
    <lineage>
        <taxon>Eukaryota</taxon>
        <taxon>Metazoa</taxon>
        <taxon>Chordata</taxon>
        <taxon>Craniata</taxon>
        <taxon>Vertebrata</taxon>
        <taxon>Euteleostomi</taxon>
        <taxon>Mammalia</taxon>
        <taxon>Eutheria</taxon>
        <taxon>Laurasiatheria</taxon>
        <taxon>Chiroptera</taxon>
        <taxon>Yinpterochiroptera</taxon>
        <taxon>Rhinolophoidea</taxon>
        <taxon>Rhinolophidae</taxon>
        <taxon>Rhinolophinae</taxon>
        <taxon>Rhinolophus</taxon>
    </lineage>
</organism>
<gene>
    <name evidence="44" type="ORF">mRhiFer1_000189</name>
</gene>
<keyword evidence="13" id="KW-0812">Transmembrane</keyword>
<dbReference type="GO" id="GO:0003081">
    <property type="term" value="P:regulation of systemic arterial blood pressure by renin-angiotensin"/>
    <property type="evidence" value="ECO:0007669"/>
    <property type="project" value="TreeGrafter"/>
</dbReference>
<evidence type="ECO:0000256" key="36">
    <source>
        <dbReference type="ARBA" id="ARBA00048012"/>
    </source>
</evidence>
<comment type="catalytic activity">
    <reaction evidence="33">
        <text>substance P + H2O = L-Phe-L-Phe-Gly-L-Leu-L-Met-NH2 + substance P(1-6)</text>
        <dbReference type="Rhea" id="RHEA:71471"/>
        <dbReference type="ChEBI" id="CHEBI:15377"/>
        <dbReference type="ChEBI" id="CHEBI:190692"/>
        <dbReference type="ChEBI" id="CHEBI:190696"/>
        <dbReference type="ChEBI" id="CHEBI:190697"/>
    </reaction>
    <physiologicalReaction direction="left-to-right" evidence="33">
        <dbReference type="Rhea" id="RHEA:71472"/>
    </physiologicalReaction>
</comment>
<evidence type="ECO:0000256" key="8">
    <source>
        <dbReference type="ARBA" id="ARBA00022490"/>
    </source>
</evidence>
<evidence type="ECO:0000256" key="33">
    <source>
        <dbReference type="ARBA" id="ARBA00047629"/>
    </source>
</evidence>
<dbReference type="EC" id="3.4.15.1" evidence="27"/>
<dbReference type="SUPFAM" id="SSF55486">
    <property type="entry name" value="Metalloproteases ('zincins'), catalytic domain"/>
    <property type="match status" value="1"/>
</dbReference>
<proteinExistence type="inferred from homology"/>
<comment type="catalytic activity">
    <reaction evidence="41">
        <text>substance P + H2O = substance P(1-9) + L-Leu-L-Met-NH2</text>
        <dbReference type="Rhea" id="RHEA:71459"/>
        <dbReference type="ChEBI" id="CHEBI:15377"/>
        <dbReference type="ChEBI" id="CHEBI:190692"/>
        <dbReference type="ChEBI" id="CHEBI:190693"/>
        <dbReference type="ChEBI" id="CHEBI:190700"/>
    </reaction>
    <physiologicalReaction direction="left-to-right" evidence="41">
        <dbReference type="Rhea" id="RHEA:71460"/>
    </physiologicalReaction>
</comment>
<comment type="cofactor">
    <cofactor evidence="2">
        <name>Zn(2+)</name>
        <dbReference type="ChEBI" id="CHEBI:29105"/>
    </cofactor>
</comment>
<keyword evidence="20" id="KW-1133">Transmembrane helix</keyword>
<evidence type="ECO:0000256" key="13">
    <source>
        <dbReference type="ARBA" id="ARBA00022692"/>
    </source>
</evidence>
<reference evidence="44 45" key="1">
    <citation type="journal article" date="2020" name="Nature">
        <title>Six reference-quality genomes reveal evolution of bat adaptations.</title>
        <authorList>
            <person name="Jebb D."/>
            <person name="Huang Z."/>
            <person name="Pippel M."/>
            <person name="Hughes G.M."/>
            <person name="Lavrichenko K."/>
            <person name="Devanna P."/>
            <person name="Winkler S."/>
            <person name="Jermiin L.S."/>
            <person name="Skirmuntt E.C."/>
            <person name="Katzourakis A."/>
            <person name="Burkitt-Gray L."/>
            <person name="Ray D.A."/>
            <person name="Sullivan K.A.M."/>
            <person name="Roscito J.G."/>
            <person name="Kirilenko B.M."/>
            <person name="Davalos L.M."/>
            <person name="Corthals A.P."/>
            <person name="Power M.L."/>
            <person name="Jones G."/>
            <person name="Ransome R.D."/>
            <person name="Dechmann D.K.N."/>
            <person name="Locatelli A.G."/>
            <person name="Puechmaille S.J."/>
            <person name="Fedrigo O."/>
            <person name="Jarvis E.D."/>
            <person name="Hiller M."/>
            <person name="Vernes S.C."/>
            <person name="Myers E.W."/>
            <person name="Teeling E.C."/>
        </authorList>
    </citation>
    <scope>NUCLEOTIDE SEQUENCE [LARGE SCALE GENOMIC DNA]</scope>
    <source>
        <strain evidence="44">MRhiFer1</strain>
        <tissue evidence="44">Lung</tissue>
    </source>
</reference>
<comment type="catalytic activity">
    <reaction evidence="35">
        <text>angiotensin I + H2O = L-histidyl-L-leucine + angiotensin II</text>
        <dbReference type="Rhea" id="RHEA:63560"/>
        <dbReference type="ChEBI" id="CHEBI:15377"/>
        <dbReference type="ChEBI" id="CHEBI:58506"/>
        <dbReference type="ChEBI" id="CHEBI:147350"/>
        <dbReference type="ChEBI" id="CHEBI:147392"/>
        <dbReference type="EC" id="3.4.15.1"/>
    </reaction>
    <physiologicalReaction direction="left-to-right" evidence="35">
        <dbReference type="Rhea" id="RHEA:63561"/>
    </physiologicalReaction>
</comment>
<evidence type="ECO:0000256" key="4">
    <source>
        <dbReference type="ARBA" id="ARBA00004496"/>
    </source>
</evidence>
<dbReference type="GO" id="GO:0003084">
    <property type="term" value="P:positive regulation of systemic arterial blood pressure"/>
    <property type="evidence" value="ECO:0007669"/>
    <property type="project" value="TreeGrafter"/>
</dbReference>
<comment type="catalytic activity">
    <reaction evidence="36">
        <text>Met-enkephalin + H2O = L-phenylalanyl-L-methionine + L-tyrosylglycylglycine</text>
        <dbReference type="Rhea" id="RHEA:71483"/>
        <dbReference type="ChEBI" id="CHEBI:15377"/>
        <dbReference type="ChEBI" id="CHEBI:189868"/>
        <dbReference type="ChEBI" id="CHEBI:190708"/>
        <dbReference type="ChEBI" id="CHEBI:190709"/>
    </reaction>
    <physiologicalReaction direction="left-to-right" evidence="36">
        <dbReference type="Rhea" id="RHEA:71484"/>
    </physiologicalReaction>
</comment>
<dbReference type="GO" id="GO:0005886">
    <property type="term" value="C:plasma membrane"/>
    <property type="evidence" value="ECO:0007669"/>
    <property type="project" value="TreeGrafter"/>
</dbReference>
<comment type="caution">
    <text evidence="44">The sequence shown here is derived from an EMBL/GenBank/DDBJ whole genome shotgun (WGS) entry which is preliminary data.</text>
</comment>
<evidence type="ECO:0000256" key="43">
    <source>
        <dbReference type="SAM" id="SignalP"/>
    </source>
</evidence>
<comment type="catalytic activity">
    <reaction evidence="25">
        <text>Release of a C-terminal dipeptide, oligopeptide-|-Xaa-Yaa, when Xaa is not Pro, and Yaa is neither Asp nor Glu. Thus, conversion of angiotensin I to angiotensin II, with increase in vasoconstrictor activity, but no action on angiotensin II.</text>
        <dbReference type="EC" id="3.4.15.1"/>
    </reaction>
</comment>
<evidence type="ECO:0000256" key="40">
    <source>
        <dbReference type="ARBA" id="ARBA00049305"/>
    </source>
</evidence>
<evidence type="ECO:0000256" key="5">
    <source>
        <dbReference type="ARBA" id="ARBA00004613"/>
    </source>
</evidence>
<evidence type="ECO:0000256" key="2">
    <source>
        <dbReference type="ARBA" id="ARBA00001947"/>
    </source>
</evidence>
<dbReference type="Pfam" id="PF01401">
    <property type="entry name" value="Peptidase_M2"/>
    <property type="match status" value="1"/>
</dbReference>